<dbReference type="AlphaFoldDB" id="A0A6C0CA40"/>
<name>A0A6C0CA40_9ZZZZ</name>
<sequence length="128" mass="15024">MYFLSEHSDKRLMPNDDILCSFFNIIKVQVRELGKKYSNGRYAIRENVIYEWDTHKITFIIMAITFYDKRIVTYNDFLINKCVSPKKCDVTLLCPDKCHFHGTYIDSSGSQLDDDDFVVNSFILVIMS</sequence>
<proteinExistence type="predicted"/>
<accession>A0A6C0CA40</accession>
<evidence type="ECO:0000313" key="1">
    <source>
        <dbReference type="EMBL" id="QHT00374.1"/>
    </source>
</evidence>
<organism evidence="1">
    <name type="scientific">viral metagenome</name>
    <dbReference type="NCBI Taxonomy" id="1070528"/>
    <lineage>
        <taxon>unclassified sequences</taxon>
        <taxon>metagenomes</taxon>
        <taxon>organismal metagenomes</taxon>
    </lineage>
</organism>
<reference evidence="1" key="1">
    <citation type="journal article" date="2020" name="Nature">
        <title>Giant virus diversity and host interactions through global metagenomics.</title>
        <authorList>
            <person name="Schulz F."/>
            <person name="Roux S."/>
            <person name="Paez-Espino D."/>
            <person name="Jungbluth S."/>
            <person name="Walsh D.A."/>
            <person name="Denef V.J."/>
            <person name="McMahon K.D."/>
            <person name="Konstantinidis K.T."/>
            <person name="Eloe-Fadrosh E.A."/>
            <person name="Kyrpides N.C."/>
            <person name="Woyke T."/>
        </authorList>
    </citation>
    <scope>NUCLEOTIDE SEQUENCE</scope>
    <source>
        <strain evidence="1">GVMAG-M-3300020192-26</strain>
    </source>
</reference>
<dbReference type="EMBL" id="MN739354">
    <property type="protein sequence ID" value="QHT00374.1"/>
    <property type="molecule type" value="Genomic_DNA"/>
</dbReference>
<protein>
    <submittedName>
        <fullName evidence="1">Uncharacterized protein</fullName>
    </submittedName>
</protein>